<keyword evidence="2" id="KW-0805">Transcription regulation</keyword>
<evidence type="ECO:0000256" key="1">
    <source>
        <dbReference type="ARBA" id="ARBA00010641"/>
    </source>
</evidence>
<gene>
    <name evidence="7" type="primary">ecfG_2</name>
    <name evidence="7" type="ORF">DSM109990_01825</name>
</gene>
<dbReference type="Gene3D" id="1.10.1740.10">
    <property type="match status" value="1"/>
</dbReference>
<name>A0ABY3ZK01_9RHOB</name>
<reference evidence="8" key="1">
    <citation type="journal article" date="2022" name="Microorganisms">
        <title>Beyond the ABCs#Discovery of Three New Plasmid Types in Rhodobacterales (RepQ, RepY, RepW).</title>
        <authorList>
            <person name="Freese H.M."/>
            <person name="Ringel V."/>
            <person name="Overmann J."/>
            <person name="Petersen J."/>
        </authorList>
    </citation>
    <scope>NUCLEOTIDE SEQUENCE [LARGE SCALE GENOMIC DNA]</scope>
    <source>
        <strain evidence="8">DSM 109990</strain>
    </source>
</reference>
<organism evidence="7 8">
    <name type="scientific">Sulfitobacter dubius</name>
    <dbReference type="NCBI Taxonomy" id="218673"/>
    <lineage>
        <taxon>Bacteria</taxon>
        <taxon>Pseudomonadati</taxon>
        <taxon>Pseudomonadota</taxon>
        <taxon>Alphaproteobacteria</taxon>
        <taxon>Rhodobacterales</taxon>
        <taxon>Roseobacteraceae</taxon>
        <taxon>Sulfitobacter</taxon>
    </lineage>
</organism>
<evidence type="ECO:0000256" key="3">
    <source>
        <dbReference type="ARBA" id="ARBA00023082"/>
    </source>
</evidence>
<dbReference type="InterPro" id="IPR014284">
    <property type="entry name" value="RNA_pol_sigma-70_dom"/>
</dbReference>
<evidence type="ECO:0000313" key="7">
    <source>
        <dbReference type="EMBL" id="UOA15006.1"/>
    </source>
</evidence>
<dbReference type="InterPro" id="IPR039425">
    <property type="entry name" value="RNA_pol_sigma-70-like"/>
</dbReference>
<evidence type="ECO:0000313" key="8">
    <source>
        <dbReference type="Proteomes" id="UP000831019"/>
    </source>
</evidence>
<dbReference type="Pfam" id="PF08281">
    <property type="entry name" value="Sigma70_r4_2"/>
    <property type="match status" value="1"/>
</dbReference>
<dbReference type="Gene3D" id="1.10.10.10">
    <property type="entry name" value="Winged helix-like DNA-binding domain superfamily/Winged helix DNA-binding domain"/>
    <property type="match status" value="1"/>
</dbReference>
<dbReference type="InterPro" id="IPR007627">
    <property type="entry name" value="RNA_pol_sigma70_r2"/>
</dbReference>
<dbReference type="EMBL" id="CP085144">
    <property type="protein sequence ID" value="UOA15006.1"/>
    <property type="molecule type" value="Genomic_DNA"/>
</dbReference>
<evidence type="ECO:0000256" key="2">
    <source>
        <dbReference type="ARBA" id="ARBA00023015"/>
    </source>
</evidence>
<evidence type="ECO:0000259" key="6">
    <source>
        <dbReference type="Pfam" id="PF08281"/>
    </source>
</evidence>
<sequence>MTSDTKDPLTPLWPRLSARARRLSNTAEEADDLLQETAMKLIQTLRDGTVIETPDRYAMITLHNIARQRWRQKRETEELADDMALTPPAAPARLACADLRDAIARLPPEQLALMQLVQDGESSPQALANQTGLPLGTVMSRLARARTRLRAEMDMAADTSVKELM</sequence>
<dbReference type="RefSeq" id="WP_243260688.1">
    <property type="nucleotide sequence ID" value="NZ_CP085144.1"/>
</dbReference>
<proteinExistence type="inferred from homology"/>
<dbReference type="InterPro" id="IPR013249">
    <property type="entry name" value="RNA_pol_sigma70_r4_t2"/>
</dbReference>
<dbReference type="NCBIfam" id="TIGR02937">
    <property type="entry name" value="sigma70-ECF"/>
    <property type="match status" value="1"/>
</dbReference>
<protein>
    <submittedName>
        <fullName evidence="7">ECF RNA polymerase sigma factor EcfG</fullName>
    </submittedName>
</protein>
<comment type="similarity">
    <text evidence="1">Belongs to the sigma-70 factor family. ECF subfamily.</text>
</comment>
<dbReference type="PANTHER" id="PTHR43133:SF25">
    <property type="entry name" value="RNA POLYMERASE SIGMA FACTOR RFAY-RELATED"/>
    <property type="match status" value="1"/>
</dbReference>
<dbReference type="InterPro" id="IPR013325">
    <property type="entry name" value="RNA_pol_sigma_r2"/>
</dbReference>
<feature type="domain" description="RNA polymerase sigma factor 70 region 4 type 2" evidence="6">
    <location>
        <begin position="98"/>
        <end position="149"/>
    </location>
</feature>
<dbReference type="Pfam" id="PF04542">
    <property type="entry name" value="Sigma70_r2"/>
    <property type="match status" value="1"/>
</dbReference>
<accession>A0ABY3ZK01</accession>
<keyword evidence="8" id="KW-1185">Reference proteome</keyword>
<dbReference type="SUPFAM" id="SSF88659">
    <property type="entry name" value="Sigma3 and sigma4 domains of RNA polymerase sigma factors"/>
    <property type="match status" value="1"/>
</dbReference>
<dbReference type="Proteomes" id="UP000831019">
    <property type="component" value="Chromosome"/>
</dbReference>
<evidence type="ECO:0000259" key="5">
    <source>
        <dbReference type="Pfam" id="PF04542"/>
    </source>
</evidence>
<keyword evidence="3" id="KW-0731">Sigma factor</keyword>
<feature type="domain" description="RNA polymerase sigma-70 region 2" evidence="5">
    <location>
        <begin position="14"/>
        <end position="74"/>
    </location>
</feature>
<dbReference type="SUPFAM" id="SSF88946">
    <property type="entry name" value="Sigma2 domain of RNA polymerase sigma factors"/>
    <property type="match status" value="1"/>
</dbReference>
<dbReference type="InterPro" id="IPR013324">
    <property type="entry name" value="RNA_pol_sigma_r3/r4-like"/>
</dbReference>
<keyword evidence="4" id="KW-0804">Transcription</keyword>
<dbReference type="PANTHER" id="PTHR43133">
    <property type="entry name" value="RNA POLYMERASE ECF-TYPE SIGMA FACTO"/>
    <property type="match status" value="1"/>
</dbReference>
<dbReference type="InterPro" id="IPR036388">
    <property type="entry name" value="WH-like_DNA-bd_sf"/>
</dbReference>
<evidence type="ECO:0000256" key="4">
    <source>
        <dbReference type="ARBA" id="ARBA00023163"/>
    </source>
</evidence>